<comment type="caution">
    <text evidence="1">The sequence shown here is derived from an EMBL/GenBank/DDBJ whole genome shotgun (WGS) entry which is preliminary data.</text>
</comment>
<reference evidence="1" key="1">
    <citation type="journal article" date="2015" name="Nature">
        <title>Complex archaea that bridge the gap between prokaryotes and eukaryotes.</title>
        <authorList>
            <person name="Spang A."/>
            <person name="Saw J.H."/>
            <person name="Jorgensen S.L."/>
            <person name="Zaremba-Niedzwiedzka K."/>
            <person name="Martijn J."/>
            <person name="Lind A.E."/>
            <person name="van Eijk R."/>
            <person name="Schleper C."/>
            <person name="Guy L."/>
            <person name="Ettema T.J."/>
        </authorList>
    </citation>
    <scope>NUCLEOTIDE SEQUENCE</scope>
</reference>
<gene>
    <name evidence="1" type="ORF">LCGC14_2912750</name>
</gene>
<protein>
    <submittedName>
        <fullName evidence="1">Uncharacterized protein</fullName>
    </submittedName>
</protein>
<sequence length="89" mass="8924">IQGDAALVATGFTLVSGSADAGIILPAAVAGLVCFIKNNIAGNLDVYPDGTDTINAIGAGSEISMASLKSAIFVCYNGAGWYTFPLLPS</sequence>
<dbReference type="EMBL" id="LAZR01057680">
    <property type="protein sequence ID" value="KKK71557.1"/>
    <property type="molecule type" value="Genomic_DNA"/>
</dbReference>
<organism evidence="1">
    <name type="scientific">marine sediment metagenome</name>
    <dbReference type="NCBI Taxonomy" id="412755"/>
    <lineage>
        <taxon>unclassified sequences</taxon>
        <taxon>metagenomes</taxon>
        <taxon>ecological metagenomes</taxon>
    </lineage>
</organism>
<feature type="non-terminal residue" evidence="1">
    <location>
        <position position="1"/>
    </location>
</feature>
<accession>A0A0F8XR68</accession>
<dbReference type="AlphaFoldDB" id="A0A0F8XR68"/>
<proteinExistence type="predicted"/>
<evidence type="ECO:0000313" key="1">
    <source>
        <dbReference type="EMBL" id="KKK71557.1"/>
    </source>
</evidence>
<name>A0A0F8XR68_9ZZZZ</name>